<evidence type="ECO:0000259" key="5">
    <source>
        <dbReference type="Pfam" id="PF08242"/>
    </source>
</evidence>
<dbReference type="GO" id="GO:0097697">
    <property type="term" value="F:tRNA (5-carboxymethoxyuridine(34)-5-O)-methyltransferase activity"/>
    <property type="evidence" value="ECO:0007669"/>
    <property type="project" value="UniProtKB-UniRule"/>
</dbReference>
<evidence type="ECO:0000256" key="1">
    <source>
        <dbReference type="ARBA" id="ARBA00022603"/>
    </source>
</evidence>
<keyword evidence="2 4" id="KW-0808">Transferase</keyword>
<evidence type="ECO:0000256" key="3">
    <source>
        <dbReference type="ARBA" id="ARBA00022691"/>
    </source>
</evidence>
<keyword evidence="4" id="KW-0819">tRNA processing</keyword>
<dbReference type="InterPro" id="IPR013217">
    <property type="entry name" value="Methyltransf_12"/>
</dbReference>
<gene>
    <name evidence="4" type="primary">cmoM</name>
    <name evidence="6" type="ORF">SAMN02927930_00044</name>
</gene>
<feature type="binding site" evidence="4">
    <location>
        <position position="122"/>
    </location>
    <ligand>
        <name>S-adenosyl-L-methionine</name>
        <dbReference type="ChEBI" id="CHEBI:59789"/>
    </ligand>
</feature>
<evidence type="ECO:0000256" key="4">
    <source>
        <dbReference type="HAMAP-Rule" id="MF_02057"/>
    </source>
</evidence>
<feature type="domain" description="Methyltransferase type 12" evidence="5">
    <location>
        <begin position="52"/>
        <end position="148"/>
    </location>
</feature>
<dbReference type="Gene3D" id="3.40.50.150">
    <property type="entry name" value="Vaccinia Virus protein VP39"/>
    <property type="match status" value="1"/>
</dbReference>
<organism evidence="6 7">
    <name type="scientific">Pseudidiomarina indica</name>
    <dbReference type="NCBI Taxonomy" id="1159017"/>
    <lineage>
        <taxon>Bacteria</taxon>
        <taxon>Pseudomonadati</taxon>
        <taxon>Pseudomonadota</taxon>
        <taxon>Gammaproteobacteria</taxon>
        <taxon>Alteromonadales</taxon>
        <taxon>Idiomarinaceae</taxon>
        <taxon>Pseudidiomarina</taxon>
    </lineage>
</organism>
<proteinExistence type="inferred from homology"/>
<dbReference type="PANTHER" id="PTHR43464:SF19">
    <property type="entry name" value="UBIQUINONE BIOSYNTHESIS O-METHYLTRANSFERASE, MITOCHONDRIAL"/>
    <property type="match status" value="1"/>
</dbReference>
<keyword evidence="7" id="KW-1185">Reference proteome</keyword>
<dbReference type="EMBL" id="FMXN01000001">
    <property type="protein sequence ID" value="SDB01892.1"/>
    <property type="molecule type" value="Genomic_DNA"/>
</dbReference>
<dbReference type="STRING" id="1159017.SAMN02927930_00044"/>
<keyword evidence="1 4" id="KW-0489">Methyltransferase</keyword>
<dbReference type="Proteomes" id="UP000199626">
    <property type="component" value="Unassembled WGS sequence"/>
</dbReference>
<evidence type="ECO:0000313" key="7">
    <source>
        <dbReference type="Proteomes" id="UP000199626"/>
    </source>
</evidence>
<sequence length="257" mass="29059">MKQRDQSFDGITQKFSKSIYHTNKGRLRLAVLQRDLASWVPAATQERLPRVLDVGGGLGQLSMLFAAAGCEVTHTDISAEIVAQAQQLHAEHGLSERYCYEVAPLQQLPDCLTDQYDIVLCHAVLEWLAEPEAAIATLKQLLAPQGRLSLMFYNRDAKVLANIIFGNFDYVKADLTVKKTVRMSPQQPLEPGAVADWLAVQQLQVVAKTGVRCFHDYLRNQADQQRFDELLELELCYNQQPPFVDIGRYLHWQIIHA</sequence>
<evidence type="ECO:0000313" key="6">
    <source>
        <dbReference type="EMBL" id="SDB01892.1"/>
    </source>
</evidence>
<dbReference type="RefSeq" id="WP_092590536.1">
    <property type="nucleotide sequence ID" value="NZ_FMXN01000001.1"/>
</dbReference>
<dbReference type="InterPro" id="IPR029063">
    <property type="entry name" value="SAM-dependent_MTases_sf"/>
</dbReference>
<dbReference type="InterPro" id="IPR033664">
    <property type="entry name" value="Cmo5U_methylTrfase"/>
</dbReference>
<feature type="binding site" evidence="4">
    <location>
        <begin position="55"/>
        <end position="56"/>
    </location>
    <ligand>
        <name>S-adenosyl-L-methionine</name>
        <dbReference type="ChEBI" id="CHEBI:59789"/>
    </ligand>
</feature>
<dbReference type="CDD" id="cd02440">
    <property type="entry name" value="AdoMet_MTases"/>
    <property type="match status" value="1"/>
</dbReference>
<dbReference type="EC" id="2.1.1.-" evidence="4"/>
<name>A0A1G6A0D5_9GAMM</name>
<feature type="binding site" evidence="4">
    <location>
        <position position="76"/>
    </location>
    <ligand>
        <name>S-adenosyl-L-methionine</name>
        <dbReference type="ChEBI" id="CHEBI:59789"/>
    </ligand>
</feature>
<evidence type="ECO:0000256" key="2">
    <source>
        <dbReference type="ARBA" id="ARBA00022679"/>
    </source>
</evidence>
<comment type="similarity">
    <text evidence="4">Belongs to the class I-like SAM-binding methyltransferase superfamily. CmoM family.</text>
</comment>
<keyword evidence="3 4" id="KW-0949">S-adenosyl-L-methionine</keyword>
<comment type="catalytic activity">
    <reaction evidence="4">
        <text>5-carboxymethoxyuridine(34) in tRNA + S-adenosyl-L-methionine = 5-methoxycarbonylmethoxyuridine(34) in tRNA + S-adenosyl-L-homocysteine</text>
        <dbReference type="Rhea" id="RHEA:54080"/>
        <dbReference type="Rhea" id="RHEA-COMP:13383"/>
        <dbReference type="Rhea" id="RHEA-COMP:13781"/>
        <dbReference type="ChEBI" id="CHEBI:57856"/>
        <dbReference type="ChEBI" id="CHEBI:59789"/>
        <dbReference type="ChEBI" id="CHEBI:136879"/>
        <dbReference type="ChEBI" id="CHEBI:138053"/>
    </reaction>
</comment>
<comment type="caution">
    <text evidence="4">Lacks conserved residue(s) required for the propagation of feature annotation.</text>
</comment>
<comment type="function">
    <text evidence="4">Catalyzes the methylation of 5-carboxymethoxyuridine (cmo5U) to form 5-methoxycarbonylmethoxyuridine (mcmo5U) at position 34 in tRNAs.</text>
</comment>
<feature type="binding site" evidence="4">
    <location>
        <position position="28"/>
    </location>
    <ligand>
        <name>S-adenosyl-L-methionine</name>
        <dbReference type="ChEBI" id="CHEBI:59789"/>
    </ligand>
</feature>
<dbReference type="Pfam" id="PF08242">
    <property type="entry name" value="Methyltransf_12"/>
    <property type="match status" value="1"/>
</dbReference>
<accession>A0A1G6A0D5</accession>
<reference evidence="7" key="1">
    <citation type="submission" date="2016-10" db="EMBL/GenBank/DDBJ databases">
        <authorList>
            <person name="Varghese N."/>
            <person name="Submissions S."/>
        </authorList>
    </citation>
    <scope>NUCLEOTIDE SEQUENCE [LARGE SCALE GENOMIC DNA]</scope>
    <source>
        <strain evidence="7">CGMCC 1.10824</strain>
    </source>
</reference>
<dbReference type="OrthoDB" id="4697647at2"/>
<dbReference type="PANTHER" id="PTHR43464">
    <property type="entry name" value="METHYLTRANSFERASE"/>
    <property type="match status" value="1"/>
</dbReference>
<dbReference type="GO" id="GO:0032259">
    <property type="term" value="P:methylation"/>
    <property type="evidence" value="ECO:0007669"/>
    <property type="project" value="UniProtKB-KW"/>
</dbReference>
<dbReference type="SUPFAM" id="SSF53335">
    <property type="entry name" value="S-adenosyl-L-methionine-dependent methyltransferases"/>
    <property type="match status" value="1"/>
</dbReference>
<dbReference type="AlphaFoldDB" id="A0A1G6A0D5"/>
<dbReference type="GO" id="GO:0006400">
    <property type="term" value="P:tRNA modification"/>
    <property type="evidence" value="ECO:0007669"/>
    <property type="project" value="UniProtKB-UniRule"/>
</dbReference>
<dbReference type="HAMAP" id="MF_02057">
    <property type="entry name" value="tRNA_methyltr_CmoM"/>
    <property type="match status" value="1"/>
</dbReference>
<protein>
    <recommendedName>
        <fullName evidence="4">tRNA 5-carboxymethoxyuridine methyltransferase</fullName>
        <ecNumber evidence="4">2.1.1.-</ecNumber>
    </recommendedName>
    <alternativeName>
        <fullName evidence="4">cmo5U methyltransferase</fullName>
    </alternativeName>
</protein>